<dbReference type="PANTHER" id="PTHR46652:SF3">
    <property type="entry name" value="LEUCINE-RICH REPEAT-CONTAINING PROTEIN 9"/>
    <property type="match status" value="1"/>
</dbReference>
<feature type="transmembrane region" description="Helical" evidence="3">
    <location>
        <begin position="30"/>
        <end position="52"/>
    </location>
</feature>
<name>A0A0B1SH23_OESDE</name>
<evidence type="ECO:0000313" key="4">
    <source>
        <dbReference type="EMBL" id="KHJ84214.1"/>
    </source>
</evidence>
<keyword evidence="1" id="KW-0433">Leucine-rich repeat</keyword>
<reference evidence="4 5" key="1">
    <citation type="submission" date="2014-03" db="EMBL/GenBank/DDBJ databases">
        <title>Draft genome of the hookworm Oesophagostomum dentatum.</title>
        <authorList>
            <person name="Mitreva M."/>
        </authorList>
    </citation>
    <scope>NUCLEOTIDE SEQUENCE [LARGE SCALE GENOMIC DNA]</scope>
    <source>
        <strain evidence="4 5">OD-Hann</strain>
    </source>
</reference>
<dbReference type="PANTHER" id="PTHR46652">
    <property type="entry name" value="LEUCINE-RICH REPEAT AND IQ DOMAIN-CONTAINING PROTEIN 1-RELATED"/>
    <property type="match status" value="1"/>
</dbReference>
<dbReference type="AlphaFoldDB" id="A0A0B1SH23"/>
<dbReference type="OrthoDB" id="7451790at2759"/>
<dbReference type="InterPro" id="IPR001611">
    <property type="entry name" value="Leu-rich_rpt"/>
</dbReference>
<keyword evidence="5" id="KW-1185">Reference proteome</keyword>
<dbReference type="InterPro" id="IPR025875">
    <property type="entry name" value="Leu-rich_rpt_4"/>
</dbReference>
<sequence length="322" mass="36361">MRVPAGAPVPFWLSFRNKLPGKARFARPTLGTVAVIGTVVLTVAAVFSVAVYPKIENDYYKNAQAQERALLRGTREDFAQGLRMSNAGEHSTDAVEEDQSGKVEVTEHEFAPMRTNDYSLDQFDIDSESIELNHTRADHIPDLSRFKELQELILRTNLLKSIGPNLLLLTKLTELDLYENQIEAIENLETLVNLKKLDLSFNRIREIKGLSTLTKLTHIYLVHNKITEIKGLDSLLELELLEIGDNSLPANRLTKVENLEELTNLEEIYISDQGIDDITHLAVLKNLTTIDVSNNNLASFDGVTELKELSDFWVGVLQRYRC</sequence>
<dbReference type="SMART" id="SM00365">
    <property type="entry name" value="LRR_SD22"/>
    <property type="match status" value="6"/>
</dbReference>
<dbReference type="InterPro" id="IPR032675">
    <property type="entry name" value="LRR_dom_sf"/>
</dbReference>
<dbReference type="InterPro" id="IPR050836">
    <property type="entry name" value="SDS22/Internalin_LRR"/>
</dbReference>
<keyword evidence="3" id="KW-0812">Transmembrane</keyword>
<dbReference type="Gene3D" id="3.80.10.10">
    <property type="entry name" value="Ribonuclease Inhibitor"/>
    <property type="match status" value="2"/>
</dbReference>
<protein>
    <submittedName>
        <fullName evidence="4">Leucine Rich repeat-containing domain protein</fullName>
    </submittedName>
</protein>
<dbReference type="SMART" id="SM00369">
    <property type="entry name" value="LRR_TYP"/>
    <property type="match status" value="4"/>
</dbReference>
<dbReference type="Proteomes" id="UP000053660">
    <property type="component" value="Unassembled WGS sequence"/>
</dbReference>
<evidence type="ECO:0000256" key="1">
    <source>
        <dbReference type="ARBA" id="ARBA00022614"/>
    </source>
</evidence>
<evidence type="ECO:0000256" key="3">
    <source>
        <dbReference type="SAM" id="Phobius"/>
    </source>
</evidence>
<dbReference type="PROSITE" id="PS51450">
    <property type="entry name" value="LRR"/>
    <property type="match status" value="4"/>
</dbReference>
<keyword evidence="2" id="KW-0677">Repeat</keyword>
<dbReference type="Pfam" id="PF12799">
    <property type="entry name" value="LRR_4"/>
    <property type="match status" value="1"/>
</dbReference>
<keyword evidence="3" id="KW-1133">Transmembrane helix</keyword>
<evidence type="ECO:0000256" key="2">
    <source>
        <dbReference type="ARBA" id="ARBA00022737"/>
    </source>
</evidence>
<dbReference type="SUPFAM" id="SSF52058">
    <property type="entry name" value="L domain-like"/>
    <property type="match status" value="1"/>
</dbReference>
<accession>A0A0B1SH23</accession>
<keyword evidence="3" id="KW-0472">Membrane</keyword>
<organism evidence="4 5">
    <name type="scientific">Oesophagostomum dentatum</name>
    <name type="common">Nodular worm</name>
    <dbReference type="NCBI Taxonomy" id="61180"/>
    <lineage>
        <taxon>Eukaryota</taxon>
        <taxon>Metazoa</taxon>
        <taxon>Ecdysozoa</taxon>
        <taxon>Nematoda</taxon>
        <taxon>Chromadorea</taxon>
        <taxon>Rhabditida</taxon>
        <taxon>Rhabditina</taxon>
        <taxon>Rhabditomorpha</taxon>
        <taxon>Strongyloidea</taxon>
        <taxon>Strongylidae</taxon>
        <taxon>Oesophagostomum</taxon>
    </lineage>
</organism>
<proteinExistence type="predicted"/>
<evidence type="ECO:0000313" key="5">
    <source>
        <dbReference type="Proteomes" id="UP000053660"/>
    </source>
</evidence>
<gene>
    <name evidence="4" type="ORF">OESDEN_16075</name>
</gene>
<dbReference type="InterPro" id="IPR003591">
    <property type="entry name" value="Leu-rich_rpt_typical-subtyp"/>
</dbReference>
<dbReference type="EMBL" id="KN569568">
    <property type="protein sequence ID" value="KHJ84214.1"/>
    <property type="molecule type" value="Genomic_DNA"/>
</dbReference>